<dbReference type="Proteomes" id="UP000244016">
    <property type="component" value="Unassembled WGS sequence"/>
</dbReference>
<dbReference type="GO" id="GO:0005524">
    <property type="term" value="F:ATP binding"/>
    <property type="evidence" value="ECO:0007669"/>
    <property type="project" value="UniProtKB-KW"/>
</dbReference>
<feature type="domain" description="ABC transporter" evidence="4">
    <location>
        <begin position="7"/>
        <end position="237"/>
    </location>
</feature>
<dbReference type="InterPro" id="IPR027417">
    <property type="entry name" value="P-loop_NTPase"/>
</dbReference>
<proteinExistence type="predicted"/>
<dbReference type="Gene3D" id="3.40.50.300">
    <property type="entry name" value="P-loop containing nucleotide triphosphate hydrolases"/>
    <property type="match status" value="1"/>
</dbReference>
<sequence length="248" mass="27154">MSADLLLEVRGLRAAYRGPRGSVLALDGVDLDVRRGEIAVLLGPSGSGKSTLLHLLAGLGGEYTGSIVYRAPEFDPRRDVALVLQSDALLPWKTVEDNVALGLLFRRVPREEIRARVHAVLAEVGLQGLGHRRPYELSGGQRARVALARALVTLPRLLLLDEPFSSLDALTREAMQAFLLRMHAEYGFTALLVTHDIEEAVRLGSRIFLFTPQPGRVAHVWENPVHGGKEGARLAAEIRVRLREVMAG</sequence>
<evidence type="ECO:0000259" key="4">
    <source>
        <dbReference type="PROSITE" id="PS50893"/>
    </source>
</evidence>
<dbReference type="Pfam" id="PF00005">
    <property type="entry name" value="ABC_tran"/>
    <property type="match status" value="1"/>
</dbReference>
<dbReference type="InterPro" id="IPR003439">
    <property type="entry name" value="ABC_transporter-like_ATP-bd"/>
</dbReference>
<comment type="caution">
    <text evidence="5">The sequence shown here is derived from an EMBL/GenBank/DDBJ whole genome shotgun (WGS) entry which is preliminary data.</text>
</comment>
<organism evidence="5 6">
    <name type="scientific">Brockia lithotrophica</name>
    <dbReference type="NCBI Taxonomy" id="933949"/>
    <lineage>
        <taxon>Bacteria</taxon>
        <taxon>Bacillati</taxon>
        <taxon>Bacillota</taxon>
        <taxon>Bacilli</taxon>
        <taxon>Bacillales</taxon>
        <taxon>Bacillales Family X. Incertae Sedis</taxon>
        <taxon>Brockia</taxon>
    </lineage>
</organism>
<accession>A0A2T5G8L4</accession>
<dbReference type="InterPro" id="IPR050166">
    <property type="entry name" value="ABC_transporter_ATP-bind"/>
</dbReference>
<dbReference type="SMART" id="SM00382">
    <property type="entry name" value="AAA"/>
    <property type="match status" value="1"/>
</dbReference>
<evidence type="ECO:0000313" key="5">
    <source>
        <dbReference type="EMBL" id="PTQ52523.1"/>
    </source>
</evidence>
<dbReference type="SUPFAM" id="SSF52540">
    <property type="entry name" value="P-loop containing nucleoside triphosphate hydrolases"/>
    <property type="match status" value="1"/>
</dbReference>
<dbReference type="EMBL" id="PEBW01000002">
    <property type="protein sequence ID" value="PTQ52523.1"/>
    <property type="molecule type" value="Genomic_DNA"/>
</dbReference>
<dbReference type="InterPro" id="IPR017871">
    <property type="entry name" value="ABC_transporter-like_CS"/>
</dbReference>
<evidence type="ECO:0000256" key="1">
    <source>
        <dbReference type="ARBA" id="ARBA00022448"/>
    </source>
</evidence>
<dbReference type="PANTHER" id="PTHR42788">
    <property type="entry name" value="TAURINE IMPORT ATP-BINDING PROTEIN-RELATED"/>
    <property type="match status" value="1"/>
</dbReference>
<name>A0A2T5G8L4_9BACL</name>
<keyword evidence="3 5" id="KW-0067">ATP-binding</keyword>
<dbReference type="PROSITE" id="PS00211">
    <property type="entry name" value="ABC_TRANSPORTER_1"/>
    <property type="match status" value="1"/>
</dbReference>
<reference evidence="5 6" key="1">
    <citation type="submission" date="2017-08" db="EMBL/GenBank/DDBJ databases">
        <title>Burning lignite coal seam in the remote Altai Mountains harbors a hydrogen-driven thermophilic microbial community.</title>
        <authorList>
            <person name="Kadnikov V.V."/>
            <person name="Mardanov A.V."/>
            <person name="Ivasenko D."/>
            <person name="Beletsky A.V."/>
            <person name="Karnachuk O.V."/>
            <person name="Ravin N.V."/>
        </authorList>
    </citation>
    <scope>NUCLEOTIDE SEQUENCE [LARGE SCALE GENOMIC DNA]</scope>
    <source>
        <strain evidence="5">AL31</strain>
    </source>
</reference>
<dbReference type="GO" id="GO:0016887">
    <property type="term" value="F:ATP hydrolysis activity"/>
    <property type="evidence" value="ECO:0007669"/>
    <property type="project" value="InterPro"/>
</dbReference>
<dbReference type="PANTHER" id="PTHR42788:SF13">
    <property type="entry name" value="ALIPHATIC SULFONATES IMPORT ATP-BINDING PROTEIN SSUB"/>
    <property type="match status" value="1"/>
</dbReference>
<gene>
    <name evidence="5" type="ORF">BLITH_0702</name>
</gene>
<keyword evidence="1" id="KW-0813">Transport</keyword>
<keyword evidence="2" id="KW-0547">Nucleotide-binding</keyword>
<evidence type="ECO:0000256" key="3">
    <source>
        <dbReference type="ARBA" id="ARBA00022840"/>
    </source>
</evidence>
<dbReference type="AlphaFoldDB" id="A0A2T5G8L4"/>
<dbReference type="PROSITE" id="PS50893">
    <property type="entry name" value="ABC_TRANSPORTER_2"/>
    <property type="match status" value="1"/>
</dbReference>
<protein>
    <submittedName>
        <fullName evidence="5">Alkanesulfonates ABC transporter ATP-binding protein</fullName>
    </submittedName>
</protein>
<evidence type="ECO:0000313" key="6">
    <source>
        <dbReference type="Proteomes" id="UP000244016"/>
    </source>
</evidence>
<evidence type="ECO:0000256" key="2">
    <source>
        <dbReference type="ARBA" id="ARBA00022741"/>
    </source>
</evidence>
<dbReference type="InterPro" id="IPR003593">
    <property type="entry name" value="AAA+_ATPase"/>
</dbReference>